<dbReference type="EMBL" id="JAUSSK010000002">
    <property type="protein sequence ID" value="MDQ0009126.1"/>
    <property type="molecule type" value="Genomic_DNA"/>
</dbReference>
<feature type="transmembrane region" description="Helical" evidence="1">
    <location>
        <begin position="46"/>
        <end position="64"/>
    </location>
</feature>
<feature type="transmembrane region" description="Helical" evidence="1">
    <location>
        <begin position="578"/>
        <end position="597"/>
    </location>
</feature>
<comment type="caution">
    <text evidence="2">The sequence shown here is derived from an EMBL/GenBank/DDBJ whole genome shotgun (WGS) entry which is preliminary data.</text>
</comment>
<protein>
    <recommendedName>
        <fullName evidence="4">ABC transporter permease</fullName>
    </recommendedName>
</protein>
<feature type="transmembrane region" description="Helical" evidence="1">
    <location>
        <begin position="212"/>
        <end position="233"/>
    </location>
</feature>
<accession>A0ABT9SXL4</accession>
<keyword evidence="3" id="KW-1185">Reference proteome</keyword>
<keyword evidence="1" id="KW-0472">Membrane</keyword>
<proteinExistence type="predicted"/>
<evidence type="ECO:0000313" key="2">
    <source>
        <dbReference type="EMBL" id="MDQ0009126.1"/>
    </source>
</evidence>
<feature type="transmembrane region" description="Helical" evidence="1">
    <location>
        <begin position="548"/>
        <end position="566"/>
    </location>
</feature>
<keyword evidence="1" id="KW-0812">Transmembrane</keyword>
<gene>
    <name evidence="2" type="ORF">J2T07_001303</name>
</gene>
<dbReference type="Proteomes" id="UP001237737">
    <property type="component" value="Unassembled WGS sequence"/>
</dbReference>
<reference evidence="2 3" key="1">
    <citation type="submission" date="2023-07" db="EMBL/GenBank/DDBJ databases">
        <title>Sorghum-associated microbial communities from plants grown in Nebraska, USA.</title>
        <authorList>
            <person name="Schachtman D."/>
        </authorList>
    </citation>
    <scope>NUCLEOTIDE SEQUENCE [LARGE SCALE GENOMIC DNA]</scope>
    <source>
        <strain evidence="2 3">CC60</strain>
    </source>
</reference>
<keyword evidence="1" id="KW-1133">Transmembrane helix</keyword>
<feature type="transmembrane region" description="Helical" evidence="1">
    <location>
        <begin position="126"/>
        <end position="147"/>
    </location>
</feature>
<feature type="transmembrane region" description="Helical" evidence="1">
    <location>
        <begin position="12"/>
        <end position="34"/>
    </location>
</feature>
<feature type="transmembrane region" description="Helical" evidence="1">
    <location>
        <begin position="159"/>
        <end position="192"/>
    </location>
</feature>
<name>A0ABT9SXL4_9GAMM</name>
<evidence type="ECO:0008006" key="4">
    <source>
        <dbReference type="Google" id="ProtNLM"/>
    </source>
</evidence>
<dbReference type="RefSeq" id="WP_306848384.1">
    <property type="nucleotide sequence ID" value="NZ_JAUSSK010000002.1"/>
</dbReference>
<evidence type="ECO:0000256" key="1">
    <source>
        <dbReference type="SAM" id="Phobius"/>
    </source>
</evidence>
<evidence type="ECO:0000313" key="3">
    <source>
        <dbReference type="Proteomes" id="UP001237737"/>
    </source>
</evidence>
<sequence length="614" mass="65971">MRDIFKAEWLRYRLWILAYAVGHLLVLAFFNRLVDLGQQPINVRRLFGAVYAITGILLGLHQMGTWRRPNQWINLLHRPVAPRRIAAGLIGAGAVALLAGVVLPLAAIVAWQAWGTPRIVELRQAILPAAALLIALCGYFAGAYGLLADRRYSAAGLVLLAWIAVADASGPAALAVQALACLWLLAMVLIAFRPDLGEAPRSAMATVVTAVPVQMAVYMLLLLAGFVGELLWIMQGTHPNNMSTPPRGGHVEAERMSGRERMIAGLAGATSTDAALWREQVVLSDVHELDRQVRSIGTRGELNNTMPIEFDDPETRSHWTFSHGRMRFEGTGLADGRPAGELGIGGGNVAFDAVASPAGVLPGIAKGDATIIAGNTLYQYLSAARRVVPRVSVPHGEWLLGTTPIGGSLAVLSDRSVYVVDGRHLLDGETPPVPRYRVPIPGEPGDLYTTELVELVDGYLVSFTFTQRAHTMLGAPPYQTVLWVDDAGRVTPVATHALHQDFPTFYRYTAWWASPVMYRVREMAAGLFAPVDPLGTTAIPPIPGSVRALAAVLALLSLCIGGWVAWRRASSLPARAAWTLGCGIVGIPALVGLLLIVPRREGIVDDTVHAVPAT</sequence>
<organism evidence="2 3">
    <name type="scientific">Luteibacter jiangsuensis</name>
    <dbReference type="NCBI Taxonomy" id="637577"/>
    <lineage>
        <taxon>Bacteria</taxon>
        <taxon>Pseudomonadati</taxon>
        <taxon>Pseudomonadota</taxon>
        <taxon>Gammaproteobacteria</taxon>
        <taxon>Lysobacterales</taxon>
        <taxon>Rhodanobacteraceae</taxon>
        <taxon>Luteibacter</taxon>
    </lineage>
</organism>
<feature type="transmembrane region" description="Helical" evidence="1">
    <location>
        <begin position="85"/>
        <end position="114"/>
    </location>
</feature>